<dbReference type="Proteomes" id="UP000250079">
    <property type="component" value="Chromosome"/>
</dbReference>
<dbReference type="AlphaFoldDB" id="A0A2Z2NGA9"/>
<sequence>MKHSVSILATTIVCLYLVGCDSSSNSNELQNDGQNIEPGVDSVDIANFNYTLQIDENVGTSVVPGEIVVVPILTTYGDSTVSSLSLSGAPDWASIDDELNLKLSPPASTTGGVTLPFTISYSISNTDGISFSETLDYSLYIALETILLSGLMPASGGVISTEWNDVLIRSNGDLESDYTLSFSLVESGPSEYAFKFDSLPEISESDRGKITLDHAPLTELYVNFRNSDAFSDGEVRSSADRNIQSRSRVNSLSQFNVPAVCSNLRYNNSVKYPDDYLMSNVWSGTEGVFVSNVSFDESRFENGGEPRVLPTFEPLVTQGLLSHYDDIDVKIQCATALQSTISSTDVANYQGREPVLFVHGFDPSGALGGRDDYFGRLTGMIQELELDAERRFFPLTFRWQTNARFELVAEELATAIEQINTATGKKVHIVSHSFGGVLVRTMLQGLSLDVQDSTSSIQRFENMIASVTTVGSPHSGVYGSTSEYTSGDQSWTFNRGFSDNHAGVVSSTLCGSINCHQLGKEYSPSLGLFEGSEFQEQTMKQYIGLADQPVGKLAFDLASTYPASYPMISTNVLIGAESSKENPGGLLDDLILPDRYRTASHDGLISSYGQLWKSQTLRALESNIEGKPVFEYYLGHTEVTSNSSEANSFEAGQFNSQFQHDFWITSDEDYQFGYTHSSKNSGGLNLTEVGFELCKADEPENCTHAAWHYITDLLNNTGEQIIEPEQGETIVVAGRVEVGGFPAANVFVSISYPNGQGLSTQTNESGGFSESLPFFPNSRITIFADPTRSTNSSPAPGLRAEMRSFDTVATSDESQGNVGVIRLQAPDRVDGSLSLDLSDSSNGLPLSQFSYTVFNSGGVQVASGESNDVFLVELTLPYDTYNVEATVEGYSDVSGFICEHFSEQTQCSLATDPAGFVAVGGMSTVLSWGQNPRDLDSHLIKLTGDNTEYHVYYSDPNASNASLDVDDRSSFGPETITVQTLETGADDRYVYAVRHYTGSGSITSTSNAQVRVSIGGQSPRVFTPPSNELSADDDYWKVFEIRGGRLLPCSQGCIFNSIAAMVSTAVSSDGRSLEPSNLLARSIGDLEDSDTKQ</sequence>
<evidence type="ECO:0000313" key="1">
    <source>
        <dbReference type="EMBL" id="ASJ70316.1"/>
    </source>
</evidence>
<proteinExistence type="predicted"/>
<dbReference type="Gene3D" id="3.40.50.1820">
    <property type="entry name" value="alpha/beta hydrolase"/>
    <property type="match status" value="1"/>
</dbReference>
<dbReference type="OrthoDB" id="869379at2"/>
<dbReference type="EMBL" id="CP018632">
    <property type="protein sequence ID" value="ASJ70316.1"/>
    <property type="molecule type" value="Genomic_DNA"/>
</dbReference>
<organism evidence="1 2">
    <name type="scientific">Granulosicoccus antarcticus IMCC3135</name>
    <dbReference type="NCBI Taxonomy" id="1192854"/>
    <lineage>
        <taxon>Bacteria</taxon>
        <taxon>Pseudomonadati</taxon>
        <taxon>Pseudomonadota</taxon>
        <taxon>Gammaproteobacteria</taxon>
        <taxon>Chromatiales</taxon>
        <taxon>Granulosicoccaceae</taxon>
        <taxon>Granulosicoccus</taxon>
    </lineage>
</organism>
<keyword evidence="2" id="KW-1185">Reference proteome</keyword>
<dbReference type="RefSeq" id="WP_088915870.1">
    <property type="nucleotide sequence ID" value="NZ_CP018632.1"/>
</dbReference>
<reference evidence="1 2" key="1">
    <citation type="submission" date="2016-12" db="EMBL/GenBank/DDBJ databases">
        <authorList>
            <person name="Song W.-J."/>
            <person name="Kurnit D.M."/>
        </authorList>
    </citation>
    <scope>NUCLEOTIDE SEQUENCE [LARGE SCALE GENOMIC DNA]</scope>
    <source>
        <strain evidence="1 2">IMCC3135</strain>
    </source>
</reference>
<dbReference type="InterPro" id="IPR029058">
    <property type="entry name" value="AB_hydrolase_fold"/>
</dbReference>
<dbReference type="KEGG" id="gai:IMCC3135_00950"/>
<evidence type="ECO:0000313" key="2">
    <source>
        <dbReference type="Proteomes" id="UP000250079"/>
    </source>
</evidence>
<gene>
    <name evidence="1" type="ORF">IMCC3135_00950</name>
</gene>
<accession>A0A2Z2NGA9</accession>
<dbReference type="SUPFAM" id="SSF53474">
    <property type="entry name" value="alpha/beta-Hydrolases"/>
    <property type="match status" value="1"/>
</dbReference>
<name>A0A2Z2NGA9_9GAMM</name>
<protein>
    <submittedName>
        <fullName evidence="1">Uncharacterized protein</fullName>
    </submittedName>
</protein>